<name>A0ABW0EUY0_9PSEU</name>
<reference evidence="2" key="1">
    <citation type="journal article" date="2019" name="Int. J. Syst. Evol. Microbiol.">
        <title>The Global Catalogue of Microorganisms (GCM) 10K type strain sequencing project: providing services to taxonomists for standard genome sequencing and annotation.</title>
        <authorList>
            <consortium name="The Broad Institute Genomics Platform"/>
            <consortium name="The Broad Institute Genome Sequencing Center for Infectious Disease"/>
            <person name="Wu L."/>
            <person name="Ma J."/>
        </authorList>
    </citation>
    <scope>NUCLEOTIDE SEQUENCE [LARGE SCALE GENOMIC DNA]</scope>
    <source>
        <strain evidence="2">CCUG 59778</strain>
    </source>
</reference>
<evidence type="ECO:0000313" key="2">
    <source>
        <dbReference type="Proteomes" id="UP001596157"/>
    </source>
</evidence>
<dbReference type="EMBL" id="JBHSKF010000021">
    <property type="protein sequence ID" value="MFC5291117.1"/>
    <property type="molecule type" value="Genomic_DNA"/>
</dbReference>
<dbReference type="Proteomes" id="UP001596157">
    <property type="component" value="Unassembled WGS sequence"/>
</dbReference>
<protein>
    <submittedName>
        <fullName evidence="1">Uncharacterized protein</fullName>
    </submittedName>
</protein>
<evidence type="ECO:0000313" key="1">
    <source>
        <dbReference type="EMBL" id="MFC5291117.1"/>
    </source>
</evidence>
<proteinExistence type="predicted"/>
<gene>
    <name evidence="1" type="ORF">ACFPM7_29045</name>
</gene>
<sequence length="61" mass="6848">MRRGSNEVFSFARTGYTNAGTVDQRSRLVGRWDGQRRAVRVRDHLVGGGMEFRANSFSITG</sequence>
<accession>A0ABW0EUY0</accession>
<keyword evidence="2" id="KW-1185">Reference proteome</keyword>
<organism evidence="1 2">
    <name type="scientific">Actinokineospora guangxiensis</name>
    <dbReference type="NCBI Taxonomy" id="1490288"/>
    <lineage>
        <taxon>Bacteria</taxon>
        <taxon>Bacillati</taxon>
        <taxon>Actinomycetota</taxon>
        <taxon>Actinomycetes</taxon>
        <taxon>Pseudonocardiales</taxon>
        <taxon>Pseudonocardiaceae</taxon>
        <taxon>Actinokineospora</taxon>
    </lineage>
</organism>
<comment type="caution">
    <text evidence="1">The sequence shown here is derived from an EMBL/GenBank/DDBJ whole genome shotgun (WGS) entry which is preliminary data.</text>
</comment>
<dbReference type="RefSeq" id="WP_378251030.1">
    <property type="nucleotide sequence ID" value="NZ_JBHSKF010000021.1"/>
</dbReference>